<keyword evidence="3" id="KW-0997">Cell inner membrane</keyword>
<comment type="caution">
    <text evidence="16">The sequence shown here is derived from an EMBL/GenBank/DDBJ whole genome shotgun (WGS) entry which is preliminary data.</text>
</comment>
<feature type="transmembrane region" description="Helical" evidence="15">
    <location>
        <begin position="12"/>
        <end position="31"/>
    </location>
</feature>
<evidence type="ECO:0000256" key="10">
    <source>
        <dbReference type="ARBA" id="ARBA00035657"/>
    </source>
</evidence>
<evidence type="ECO:0000256" key="14">
    <source>
        <dbReference type="SAM" id="MobiDB-lite"/>
    </source>
</evidence>
<evidence type="ECO:0000313" key="17">
    <source>
        <dbReference type="Proteomes" id="UP000078358"/>
    </source>
</evidence>
<keyword evidence="8 15" id="KW-0472">Membrane</keyword>
<evidence type="ECO:0000256" key="1">
    <source>
        <dbReference type="ARBA" id="ARBA00004377"/>
    </source>
</evidence>
<accession>A0A179CZE5</accession>
<keyword evidence="5 15" id="KW-0812">Transmembrane</keyword>
<comment type="similarity">
    <text evidence="10">Belongs to the ZapG family.</text>
</comment>
<dbReference type="PANTHER" id="PTHR39579:SF1">
    <property type="entry name" value="INNER MEMBRANE PROTEIN YHCB"/>
    <property type="match status" value="1"/>
</dbReference>
<feature type="region of interest" description="Disordered" evidence="14">
    <location>
        <begin position="115"/>
        <end position="163"/>
    </location>
</feature>
<dbReference type="PIRSF" id="PIRSF006318">
    <property type="entry name" value="YhcB"/>
    <property type="match status" value="1"/>
</dbReference>
<feature type="compositionally biased region" description="Low complexity" evidence="14">
    <location>
        <begin position="115"/>
        <end position="125"/>
    </location>
</feature>
<comment type="subcellular location">
    <subcellularLocation>
        <location evidence="1">Cell inner membrane</location>
        <topology evidence="1">Single-pass membrane protein</topology>
    </subcellularLocation>
</comment>
<evidence type="ECO:0000256" key="15">
    <source>
        <dbReference type="SAM" id="Phobius"/>
    </source>
</evidence>
<organism evidence="16 17">
    <name type="scientific">Bibersteinia trehalosi Y31</name>
    <dbReference type="NCBI Taxonomy" id="1261658"/>
    <lineage>
        <taxon>Bacteria</taxon>
        <taxon>Pseudomonadati</taxon>
        <taxon>Pseudomonadota</taxon>
        <taxon>Gammaproteobacteria</taxon>
        <taxon>Pasteurellales</taxon>
        <taxon>Pasteurellaceae</taxon>
        <taxon>Bibersteinia</taxon>
    </lineage>
</organism>
<evidence type="ECO:0000256" key="6">
    <source>
        <dbReference type="ARBA" id="ARBA00022960"/>
    </source>
</evidence>
<protein>
    <recommendedName>
        <fullName evidence="11">Z-ring associated protein G</fullName>
    </recommendedName>
    <alternativeName>
        <fullName evidence="12">Cell division protein ZapG</fullName>
    </alternativeName>
</protein>
<keyword evidence="7 15" id="KW-1133">Transmembrane helix</keyword>
<dbReference type="AlphaFoldDB" id="A0A179CZE5"/>
<evidence type="ECO:0000256" key="5">
    <source>
        <dbReference type="ARBA" id="ARBA00022692"/>
    </source>
</evidence>
<dbReference type="Pfam" id="PF06295">
    <property type="entry name" value="ZapG-like"/>
    <property type="match status" value="1"/>
</dbReference>
<dbReference type="EMBL" id="JACI01000001">
    <property type="protein sequence ID" value="OAQ15172.1"/>
    <property type="molecule type" value="Genomic_DNA"/>
</dbReference>
<evidence type="ECO:0000256" key="8">
    <source>
        <dbReference type="ARBA" id="ARBA00023136"/>
    </source>
</evidence>
<keyword evidence="2" id="KW-1003">Cell membrane</keyword>
<keyword evidence="9" id="KW-0131">Cell cycle</keyword>
<evidence type="ECO:0000256" key="4">
    <source>
        <dbReference type="ARBA" id="ARBA00022618"/>
    </source>
</evidence>
<dbReference type="GO" id="GO:0008360">
    <property type="term" value="P:regulation of cell shape"/>
    <property type="evidence" value="ECO:0007669"/>
    <property type="project" value="UniProtKB-KW"/>
</dbReference>
<name>A0A179CZE5_BIBTR</name>
<feature type="coiled-coil region" evidence="13">
    <location>
        <begin position="38"/>
        <end position="65"/>
    </location>
</feature>
<keyword evidence="4" id="KW-0132">Cell division</keyword>
<proteinExistence type="inferred from homology"/>
<evidence type="ECO:0000256" key="9">
    <source>
        <dbReference type="ARBA" id="ARBA00023306"/>
    </source>
</evidence>
<evidence type="ECO:0000256" key="3">
    <source>
        <dbReference type="ARBA" id="ARBA00022519"/>
    </source>
</evidence>
<reference evidence="16 17" key="1">
    <citation type="submission" date="2014-01" db="EMBL/GenBank/DDBJ databases">
        <authorList>
            <person name="Zuccon D."/>
        </authorList>
    </citation>
    <scope>NUCLEOTIDE SEQUENCE [LARGE SCALE GENOMIC DNA]</scope>
    <source>
        <strain evidence="16 17">Y31</strain>
    </source>
</reference>
<dbReference type="PATRIC" id="fig|1261658.3.peg.222"/>
<dbReference type="GO" id="GO:0005886">
    <property type="term" value="C:plasma membrane"/>
    <property type="evidence" value="ECO:0007669"/>
    <property type="project" value="UniProtKB-SubCell"/>
</dbReference>
<evidence type="ECO:0000256" key="2">
    <source>
        <dbReference type="ARBA" id="ARBA00022475"/>
    </source>
</evidence>
<dbReference type="GO" id="GO:0051301">
    <property type="term" value="P:cell division"/>
    <property type="evidence" value="ECO:0007669"/>
    <property type="project" value="UniProtKB-KW"/>
</dbReference>
<evidence type="ECO:0000256" key="11">
    <source>
        <dbReference type="ARBA" id="ARBA00035703"/>
    </source>
</evidence>
<keyword evidence="13" id="KW-0175">Coiled coil</keyword>
<evidence type="ECO:0000313" key="16">
    <source>
        <dbReference type="EMBL" id="OAQ15172.1"/>
    </source>
</evidence>
<evidence type="ECO:0000256" key="7">
    <source>
        <dbReference type="ARBA" id="ARBA00022989"/>
    </source>
</evidence>
<keyword evidence="6" id="KW-0133">Cell shape</keyword>
<evidence type="ECO:0000256" key="13">
    <source>
        <dbReference type="SAM" id="Coils"/>
    </source>
</evidence>
<gene>
    <name evidence="16" type="ORF">F480_01085</name>
</gene>
<dbReference type="PANTHER" id="PTHR39579">
    <property type="entry name" value="INNER MEMBRANE PROTEIN YHCB"/>
    <property type="match status" value="1"/>
</dbReference>
<dbReference type="InterPro" id="IPR009386">
    <property type="entry name" value="ZapG-like"/>
</dbReference>
<evidence type="ECO:0000256" key="12">
    <source>
        <dbReference type="ARBA" id="ARBA00035727"/>
    </source>
</evidence>
<dbReference type="Proteomes" id="UP000078358">
    <property type="component" value="Unassembled WGS sequence"/>
</dbReference>
<sequence length="163" mass="18037">MLMQWSNEMWTAVIVAFFVGAVVGYLILLTTNANAKKQQKLEVDLKAATQQINEQKQHLEKHFEQSAQLLATIAEDYKKLYSHLAQSSQALLPEAADKLEFFQQAQLENTQAEAVTTAQQTASETLSDDTATETEATEKTSHTSNEQAPPKDYTEGSSGILKS</sequence>